<evidence type="ECO:0000313" key="11">
    <source>
        <dbReference type="Proteomes" id="UP000266258"/>
    </source>
</evidence>
<protein>
    <recommendedName>
        <fullName evidence="9">Lipoprotein signal peptidase</fullName>
        <ecNumber evidence="9">3.4.23.36</ecNumber>
    </recommendedName>
    <alternativeName>
        <fullName evidence="9">Prolipoprotein signal peptidase</fullName>
    </alternativeName>
    <alternativeName>
        <fullName evidence="9">Signal peptidase II</fullName>
        <shortName evidence="9">SPase II</shortName>
    </alternativeName>
</protein>
<dbReference type="Pfam" id="PF01252">
    <property type="entry name" value="Peptidase_A8"/>
    <property type="match status" value="1"/>
</dbReference>
<keyword evidence="4 9" id="KW-0812">Transmembrane</keyword>
<keyword evidence="5 9" id="KW-0064">Aspartyl protease</keyword>
<dbReference type="OrthoDB" id="9810259at2"/>
<dbReference type="EMBL" id="NRJH01000075">
    <property type="protein sequence ID" value="RIY31330.1"/>
    <property type="molecule type" value="Genomic_DNA"/>
</dbReference>
<evidence type="ECO:0000256" key="4">
    <source>
        <dbReference type="ARBA" id="ARBA00022692"/>
    </source>
</evidence>
<accession>A0A3A1Y1N1</accession>
<dbReference type="InterPro" id="IPR001872">
    <property type="entry name" value="Peptidase_A8"/>
</dbReference>
<comment type="subcellular location">
    <subcellularLocation>
        <location evidence="9">Cell membrane</location>
        <topology evidence="9">Multi-pass membrane protein</topology>
    </subcellularLocation>
</comment>
<sequence>MNKNKLLIFSLFLLVVLVALDWYSKYYFDTTLAYLQSVPVLGETFLQWTLVYNYGFSFSIGSNYPTLMRVVVGSFAVIVGVFLVYFASSNLRDSKATKTEKAIAFAQIFIAAGAFGNGLERIAFGRVIDFIHFTFGGTWSFAVFNLADVWINLGIYLIVITYIINYLRNRSN</sequence>
<dbReference type="GO" id="GO:0004190">
    <property type="term" value="F:aspartic-type endopeptidase activity"/>
    <property type="evidence" value="ECO:0007669"/>
    <property type="project" value="UniProtKB-UniRule"/>
</dbReference>
<comment type="catalytic activity">
    <reaction evidence="9">
        <text>Release of signal peptides from bacterial membrane prolipoproteins. Hydrolyzes -Xaa-Yaa-Zaa-|-(S,diacylglyceryl)Cys-, in which Xaa is hydrophobic (preferably Leu), and Yaa (Ala or Ser) and Zaa (Gly or Ala) have small, neutral side chains.</text>
        <dbReference type="EC" id="3.4.23.36"/>
    </reaction>
</comment>
<proteinExistence type="inferred from homology"/>
<dbReference type="Proteomes" id="UP000266258">
    <property type="component" value="Unassembled WGS sequence"/>
</dbReference>
<dbReference type="AlphaFoldDB" id="A0A3A1Y1N1"/>
<evidence type="ECO:0000256" key="3">
    <source>
        <dbReference type="ARBA" id="ARBA00022670"/>
    </source>
</evidence>
<dbReference type="RefSeq" id="WP_119497896.1">
    <property type="nucleotide sequence ID" value="NZ_NRJH01000075.1"/>
</dbReference>
<evidence type="ECO:0000256" key="5">
    <source>
        <dbReference type="ARBA" id="ARBA00022750"/>
    </source>
</evidence>
<dbReference type="UniPathway" id="UPA00665"/>
<evidence type="ECO:0000256" key="2">
    <source>
        <dbReference type="ARBA" id="ARBA00022475"/>
    </source>
</evidence>
<name>A0A3A1Y1N1_9GAMM</name>
<evidence type="ECO:0000256" key="9">
    <source>
        <dbReference type="HAMAP-Rule" id="MF_00161"/>
    </source>
</evidence>
<feature type="active site" evidence="9">
    <location>
        <position position="129"/>
    </location>
</feature>
<evidence type="ECO:0000256" key="7">
    <source>
        <dbReference type="ARBA" id="ARBA00022989"/>
    </source>
</evidence>
<feature type="transmembrane region" description="Helical" evidence="9">
    <location>
        <begin position="66"/>
        <end position="87"/>
    </location>
</feature>
<dbReference type="HAMAP" id="MF_00161">
    <property type="entry name" value="LspA"/>
    <property type="match status" value="1"/>
</dbReference>
<comment type="function">
    <text evidence="9">This protein specifically catalyzes the removal of signal peptides from prolipoproteins.</text>
</comment>
<evidence type="ECO:0000256" key="1">
    <source>
        <dbReference type="ARBA" id="ARBA00006139"/>
    </source>
</evidence>
<dbReference type="EC" id="3.4.23.36" evidence="9"/>
<dbReference type="NCBIfam" id="TIGR00077">
    <property type="entry name" value="lspA"/>
    <property type="match status" value="1"/>
</dbReference>
<dbReference type="PANTHER" id="PTHR33695:SF1">
    <property type="entry name" value="LIPOPROTEIN SIGNAL PEPTIDASE"/>
    <property type="match status" value="1"/>
</dbReference>
<comment type="caution">
    <text evidence="9">Lacks conserved residue(s) required for the propagation of feature annotation.</text>
</comment>
<dbReference type="PANTHER" id="PTHR33695">
    <property type="entry name" value="LIPOPROTEIN SIGNAL PEPTIDASE"/>
    <property type="match status" value="1"/>
</dbReference>
<dbReference type="GO" id="GO:0006508">
    <property type="term" value="P:proteolysis"/>
    <property type="evidence" value="ECO:0007669"/>
    <property type="project" value="UniProtKB-KW"/>
</dbReference>
<gene>
    <name evidence="9 10" type="primary">lspA</name>
    <name evidence="10" type="ORF">CJP74_07620</name>
</gene>
<keyword evidence="3 9" id="KW-0645">Protease</keyword>
<dbReference type="GO" id="GO:0005886">
    <property type="term" value="C:plasma membrane"/>
    <property type="evidence" value="ECO:0007669"/>
    <property type="project" value="UniProtKB-SubCell"/>
</dbReference>
<reference evidence="10 11" key="1">
    <citation type="submission" date="2017-08" db="EMBL/GenBank/DDBJ databases">
        <title>Reclassification of Bisgaard taxon 37 and 44.</title>
        <authorList>
            <person name="Christensen H."/>
        </authorList>
    </citation>
    <scope>NUCLEOTIDE SEQUENCE [LARGE SCALE GENOMIC DNA]</scope>
    <source>
        <strain evidence="10 11">B96_4</strain>
    </source>
</reference>
<organism evidence="10 11">
    <name type="scientific">Psittacicella melopsittaci</name>
    <dbReference type="NCBI Taxonomy" id="2028576"/>
    <lineage>
        <taxon>Bacteria</taxon>
        <taxon>Pseudomonadati</taxon>
        <taxon>Pseudomonadota</taxon>
        <taxon>Gammaproteobacteria</taxon>
        <taxon>Pasteurellales</taxon>
        <taxon>Psittacicellaceae</taxon>
        <taxon>Psittacicella</taxon>
    </lineage>
</organism>
<keyword evidence="2 9" id="KW-1003">Cell membrane</keyword>
<evidence type="ECO:0000256" key="8">
    <source>
        <dbReference type="ARBA" id="ARBA00023136"/>
    </source>
</evidence>
<feature type="transmembrane region" description="Helical" evidence="9">
    <location>
        <begin position="102"/>
        <end position="120"/>
    </location>
</feature>
<keyword evidence="8 9" id="KW-0472">Membrane</keyword>
<keyword evidence="6 9" id="KW-0378">Hydrolase</keyword>
<feature type="active site" evidence="9">
    <location>
        <position position="148"/>
    </location>
</feature>
<evidence type="ECO:0000313" key="10">
    <source>
        <dbReference type="EMBL" id="RIY31330.1"/>
    </source>
</evidence>
<evidence type="ECO:0000256" key="6">
    <source>
        <dbReference type="ARBA" id="ARBA00022801"/>
    </source>
</evidence>
<keyword evidence="7 9" id="KW-1133">Transmembrane helix</keyword>
<keyword evidence="11" id="KW-1185">Reference proteome</keyword>
<comment type="pathway">
    <text evidence="9">Protein modification; lipoprotein biosynthesis (signal peptide cleavage).</text>
</comment>
<feature type="transmembrane region" description="Helical" evidence="9">
    <location>
        <begin position="150"/>
        <end position="167"/>
    </location>
</feature>
<comment type="similarity">
    <text evidence="1 9">Belongs to the peptidase A8 family.</text>
</comment>
<comment type="caution">
    <text evidence="10">The sequence shown here is derived from an EMBL/GenBank/DDBJ whole genome shotgun (WGS) entry which is preliminary data.</text>
</comment>